<dbReference type="SUPFAM" id="SSF53067">
    <property type="entry name" value="Actin-like ATPase domain"/>
    <property type="match status" value="2"/>
</dbReference>
<dbReference type="Gene3D" id="3.90.640.10">
    <property type="entry name" value="Actin, Chain A, domain 4"/>
    <property type="match status" value="1"/>
</dbReference>
<dbReference type="EMBL" id="JABCRI010000007">
    <property type="protein sequence ID" value="KAF8402939.1"/>
    <property type="molecule type" value="Genomic_DNA"/>
</dbReference>
<dbReference type="OMA" id="MQINIQP"/>
<dbReference type="Gene3D" id="3.30.420.40">
    <property type="match status" value="1"/>
</dbReference>
<protein>
    <submittedName>
        <fullName evidence="1">Uncharacterized protein</fullName>
    </submittedName>
</protein>
<proteinExistence type="predicted"/>
<name>A0A834Z7C7_TETSI</name>
<evidence type="ECO:0000313" key="1">
    <source>
        <dbReference type="EMBL" id="KAF8402939.1"/>
    </source>
</evidence>
<dbReference type="InterPro" id="IPR004000">
    <property type="entry name" value="Actin"/>
</dbReference>
<dbReference type="AlphaFoldDB" id="A0A834Z7C7"/>
<accession>A0A834Z7C7</accession>
<dbReference type="PANTHER" id="PTHR11937">
    <property type="entry name" value="ACTIN"/>
    <property type="match status" value="1"/>
</dbReference>
<reference evidence="1 2" key="1">
    <citation type="submission" date="2020-04" db="EMBL/GenBank/DDBJ databases">
        <title>Plant Genome Project.</title>
        <authorList>
            <person name="Zhang R.-G."/>
        </authorList>
    </citation>
    <scope>NUCLEOTIDE SEQUENCE [LARGE SCALE GENOMIC DNA]</scope>
    <source>
        <strain evidence="1">YNK0</strain>
        <tissue evidence="1">Leaf</tissue>
    </source>
</reference>
<dbReference type="Pfam" id="PF00022">
    <property type="entry name" value="Actin"/>
    <property type="match status" value="1"/>
</dbReference>
<dbReference type="OrthoDB" id="7340501at2759"/>
<dbReference type="Proteomes" id="UP000655225">
    <property type="component" value="Unassembled WGS sequence"/>
</dbReference>
<keyword evidence="2" id="KW-1185">Reference proteome</keyword>
<sequence>MPFVAAVRLQSFPINNGGSHFRIGWAAESDPHITFPNVVQRPRHKAPSWYKDALAGLYEKLILLEEIANIDFKEELGSMFVEENSSCFPDTGETVTIVGDHDPALMKYFDCTRSSQRLAFDSDVVYQFEIMEYILDFGVERMVQMDLRAEQVDHPILISECVCNPVQSRSKLAELLFESYGVPSVAFGVDTVLQIGMCKQDPCRTNIGDYHVTDYLKQLLSLTYPHHMSNITWEKVEDLKIEHCYIAPDYASENGAKETEEKTKCWQLPWVPPPAEQPTSEE</sequence>
<comment type="caution">
    <text evidence="1">The sequence shown here is derived from an EMBL/GenBank/DDBJ whole genome shotgun (WGS) entry which is preliminary data.</text>
</comment>
<organism evidence="1 2">
    <name type="scientific">Tetracentron sinense</name>
    <name type="common">Spur-leaf</name>
    <dbReference type="NCBI Taxonomy" id="13715"/>
    <lineage>
        <taxon>Eukaryota</taxon>
        <taxon>Viridiplantae</taxon>
        <taxon>Streptophyta</taxon>
        <taxon>Embryophyta</taxon>
        <taxon>Tracheophyta</taxon>
        <taxon>Spermatophyta</taxon>
        <taxon>Magnoliopsida</taxon>
        <taxon>Trochodendrales</taxon>
        <taxon>Trochodendraceae</taxon>
        <taxon>Tetracentron</taxon>
    </lineage>
</organism>
<evidence type="ECO:0000313" key="2">
    <source>
        <dbReference type="Proteomes" id="UP000655225"/>
    </source>
</evidence>
<gene>
    <name evidence="1" type="ORF">HHK36_011032</name>
</gene>
<dbReference type="InterPro" id="IPR043129">
    <property type="entry name" value="ATPase_NBD"/>
</dbReference>